<name>A0ABY0CSI2_9DELT</name>
<sequence length="282" mass="31486">MSLRSKAMRRLRLRPKTSTRARRRVLRAWSTRRRPWTKHRSRRRSPVDKIWMVTRRELGTYFNSVVAYIVVILFLVITGALFWLNFFQEISVVSLRGFFSQAPLFLAFFAPAITMGLLASEKRSGTLELLMTMPVSDLQIVVGKFLAAVVLLGVVFLMTLVYPLTLSMLGDLDWGAVAAGYIGLMLLGGSYAAVGLMASSFTRDQVVAILVAFSICFFLYLIDQLVGQASGVGAHTAEYLSTSYHFENIARGVVDARDVFYYLSLMAVSLGVATLSVGARRW</sequence>
<feature type="transmembrane region" description="Helical" evidence="6">
    <location>
        <begin position="98"/>
        <end position="119"/>
    </location>
</feature>
<evidence type="ECO:0000256" key="1">
    <source>
        <dbReference type="ARBA" id="ARBA00004651"/>
    </source>
</evidence>
<keyword evidence="4 6" id="KW-1133">Transmembrane helix</keyword>
<keyword evidence="2" id="KW-1003">Cell membrane</keyword>
<organism evidence="7 8">
    <name type="scientific">Lujinxingia sediminis</name>
    <dbReference type="NCBI Taxonomy" id="2480984"/>
    <lineage>
        <taxon>Bacteria</taxon>
        <taxon>Deltaproteobacteria</taxon>
        <taxon>Bradymonadales</taxon>
        <taxon>Lujinxingiaceae</taxon>
        <taxon>Lujinxingia</taxon>
    </lineage>
</organism>
<evidence type="ECO:0000256" key="6">
    <source>
        <dbReference type="SAM" id="Phobius"/>
    </source>
</evidence>
<comment type="caution">
    <text evidence="7">The sequence shown here is derived from an EMBL/GenBank/DDBJ whole genome shotgun (WGS) entry which is preliminary data.</text>
</comment>
<protein>
    <submittedName>
        <fullName evidence="7">ABC transporter</fullName>
    </submittedName>
</protein>
<keyword evidence="5 6" id="KW-0472">Membrane</keyword>
<dbReference type="PANTHER" id="PTHR30294:SF29">
    <property type="entry name" value="MULTIDRUG ABC TRANSPORTER PERMEASE YBHS-RELATED"/>
    <property type="match status" value="1"/>
</dbReference>
<evidence type="ECO:0000256" key="5">
    <source>
        <dbReference type="ARBA" id="ARBA00023136"/>
    </source>
</evidence>
<dbReference type="EMBL" id="SADD01000007">
    <property type="protein sequence ID" value="RVU43142.1"/>
    <property type="molecule type" value="Genomic_DNA"/>
</dbReference>
<reference evidence="7 8" key="1">
    <citation type="submission" date="2019-01" db="EMBL/GenBank/DDBJ databases">
        <title>Lujinxingia litoralis gen. nov., sp. nov. and Lujinxingia sediminis gen. nov., sp. nov., new members in the order Bradymonadales, isolated from coastal sediment.</title>
        <authorList>
            <person name="Li C.-M."/>
        </authorList>
    </citation>
    <scope>NUCLEOTIDE SEQUENCE [LARGE SCALE GENOMIC DNA]</scope>
    <source>
        <strain evidence="7 8">SEH01</strain>
    </source>
</reference>
<feature type="transmembrane region" description="Helical" evidence="6">
    <location>
        <begin position="140"/>
        <end position="162"/>
    </location>
</feature>
<dbReference type="Pfam" id="PF12679">
    <property type="entry name" value="ABC2_membrane_2"/>
    <property type="match status" value="1"/>
</dbReference>
<evidence type="ECO:0000313" key="7">
    <source>
        <dbReference type="EMBL" id="RVU43142.1"/>
    </source>
</evidence>
<feature type="transmembrane region" description="Helical" evidence="6">
    <location>
        <begin position="174"/>
        <end position="194"/>
    </location>
</feature>
<proteinExistence type="predicted"/>
<feature type="transmembrane region" description="Helical" evidence="6">
    <location>
        <begin position="65"/>
        <end position="86"/>
    </location>
</feature>
<evidence type="ECO:0000256" key="4">
    <source>
        <dbReference type="ARBA" id="ARBA00022989"/>
    </source>
</evidence>
<dbReference type="Proteomes" id="UP000282926">
    <property type="component" value="Unassembled WGS sequence"/>
</dbReference>
<dbReference type="InterPro" id="IPR051449">
    <property type="entry name" value="ABC-2_transporter_component"/>
</dbReference>
<evidence type="ECO:0000256" key="2">
    <source>
        <dbReference type="ARBA" id="ARBA00022475"/>
    </source>
</evidence>
<evidence type="ECO:0000256" key="3">
    <source>
        <dbReference type="ARBA" id="ARBA00022692"/>
    </source>
</evidence>
<gene>
    <name evidence="7" type="ORF">EA187_13085</name>
</gene>
<keyword evidence="8" id="KW-1185">Reference proteome</keyword>
<keyword evidence="3 6" id="KW-0812">Transmembrane</keyword>
<feature type="transmembrane region" description="Helical" evidence="6">
    <location>
        <begin position="206"/>
        <end position="222"/>
    </location>
</feature>
<evidence type="ECO:0000313" key="8">
    <source>
        <dbReference type="Proteomes" id="UP000282926"/>
    </source>
</evidence>
<dbReference type="PANTHER" id="PTHR30294">
    <property type="entry name" value="MEMBRANE COMPONENT OF ABC TRANSPORTER YHHJ-RELATED"/>
    <property type="match status" value="1"/>
</dbReference>
<feature type="transmembrane region" description="Helical" evidence="6">
    <location>
        <begin position="259"/>
        <end position="279"/>
    </location>
</feature>
<accession>A0ABY0CSI2</accession>
<comment type="subcellular location">
    <subcellularLocation>
        <location evidence="1">Cell membrane</location>
        <topology evidence="1">Multi-pass membrane protein</topology>
    </subcellularLocation>
</comment>